<feature type="transmembrane region" description="Helical" evidence="9">
    <location>
        <begin position="109"/>
        <end position="130"/>
    </location>
</feature>
<feature type="domain" description="G-protein coupled receptors family 1 profile" evidence="10">
    <location>
        <begin position="46"/>
        <end position="224"/>
    </location>
</feature>
<feature type="transmembrane region" description="Helical" evidence="9">
    <location>
        <begin position="142"/>
        <end position="161"/>
    </location>
</feature>
<accession>A0ABD0RTD9</accession>
<evidence type="ECO:0000256" key="7">
    <source>
        <dbReference type="ARBA" id="ARBA00023170"/>
    </source>
</evidence>
<dbReference type="EMBL" id="JAMKFB020000002">
    <property type="protein sequence ID" value="KAL0201716.1"/>
    <property type="molecule type" value="Genomic_DNA"/>
</dbReference>
<dbReference type="PRINTS" id="PR00237">
    <property type="entry name" value="GPCRRHODOPSN"/>
</dbReference>
<evidence type="ECO:0000256" key="4">
    <source>
        <dbReference type="ARBA" id="ARBA00022989"/>
    </source>
</evidence>
<keyword evidence="4 9" id="KW-1133">Transmembrane helix</keyword>
<name>A0ABD0RTD9_CIRMR</name>
<evidence type="ECO:0000256" key="9">
    <source>
        <dbReference type="SAM" id="Phobius"/>
    </source>
</evidence>
<dbReference type="InterPro" id="IPR050119">
    <property type="entry name" value="CCR1-9-like"/>
</dbReference>
<dbReference type="PANTHER" id="PTHR10489">
    <property type="entry name" value="CELL ADHESION MOLECULE"/>
    <property type="match status" value="1"/>
</dbReference>
<organism evidence="11 12">
    <name type="scientific">Cirrhinus mrigala</name>
    <name type="common">Mrigala</name>
    <dbReference type="NCBI Taxonomy" id="683832"/>
    <lineage>
        <taxon>Eukaryota</taxon>
        <taxon>Metazoa</taxon>
        <taxon>Chordata</taxon>
        <taxon>Craniata</taxon>
        <taxon>Vertebrata</taxon>
        <taxon>Euteleostomi</taxon>
        <taxon>Actinopterygii</taxon>
        <taxon>Neopterygii</taxon>
        <taxon>Teleostei</taxon>
        <taxon>Ostariophysi</taxon>
        <taxon>Cypriniformes</taxon>
        <taxon>Cyprinidae</taxon>
        <taxon>Labeoninae</taxon>
        <taxon>Labeonini</taxon>
        <taxon>Cirrhinus</taxon>
    </lineage>
</organism>
<keyword evidence="7" id="KW-0675">Receptor</keyword>
<dbReference type="Proteomes" id="UP001529510">
    <property type="component" value="Unassembled WGS sequence"/>
</dbReference>
<reference evidence="11 12" key="1">
    <citation type="submission" date="2024-05" db="EMBL/GenBank/DDBJ databases">
        <title>Genome sequencing and assembly of Indian major carp, Cirrhinus mrigala (Hamilton, 1822).</title>
        <authorList>
            <person name="Mohindra V."/>
            <person name="Chowdhury L.M."/>
            <person name="Lal K."/>
            <person name="Jena J.K."/>
        </authorList>
    </citation>
    <scope>NUCLEOTIDE SEQUENCE [LARGE SCALE GENOMIC DNA]</scope>
    <source>
        <strain evidence="11">CM1030</strain>
        <tissue evidence="11">Blood</tissue>
    </source>
</reference>
<protein>
    <recommendedName>
        <fullName evidence="10">G-protein coupled receptors family 1 profile domain-containing protein</fullName>
    </recommendedName>
</protein>
<evidence type="ECO:0000256" key="1">
    <source>
        <dbReference type="ARBA" id="ARBA00004651"/>
    </source>
</evidence>
<keyword evidence="8" id="KW-0807">Transducer</keyword>
<evidence type="ECO:0000256" key="6">
    <source>
        <dbReference type="ARBA" id="ARBA00023136"/>
    </source>
</evidence>
<dbReference type="GO" id="GO:0004930">
    <property type="term" value="F:G protein-coupled receptor activity"/>
    <property type="evidence" value="ECO:0007669"/>
    <property type="project" value="UniProtKB-KW"/>
</dbReference>
<sequence length="224" mass="25165">MPTTSDYYDYSLTNEDDICIKKNAIQFGKAITPVFFITIALFSCVGNTLVLWVLVKYENLKSLTNTLLLNLALSDLIFTFGLPFWAYYYMYGWTLGDPACKAVHFVFYMGYYSSIIILTVLTVHHYMAVVHPMPVVMSRKSLHCYATSVVIWIISLCAAIPQAKFNSVVPNSVDVFMDAQNNGTNVILLCDFDERRGVFLLGMGAVQCGHISGLSDFMGNCSFW</sequence>
<keyword evidence="5" id="KW-0297">G-protein coupled receptor</keyword>
<evidence type="ECO:0000256" key="3">
    <source>
        <dbReference type="ARBA" id="ARBA00022692"/>
    </source>
</evidence>
<evidence type="ECO:0000259" key="10">
    <source>
        <dbReference type="PROSITE" id="PS50262"/>
    </source>
</evidence>
<evidence type="ECO:0000313" key="11">
    <source>
        <dbReference type="EMBL" id="KAL0201716.1"/>
    </source>
</evidence>
<dbReference type="Pfam" id="PF00001">
    <property type="entry name" value="7tm_1"/>
    <property type="match status" value="1"/>
</dbReference>
<comment type="caution">
    <text evidence="11">The sequence shown here is derived from an EMBL/GenBank/DDBJ whole genome shotgun (WGS) entry which is preliminary data.</text>
</comment>
<proteinExistence type="predicted"/>
<dbReference type="AlphaFoldDB" id="A0ABD0RTD9"/>
<dbReference type="InterPro" id="IPR017452">
    <property type="entry name" value="GPCR_Rhodpsn_7TM"/>
</dbReference>
<keyword evidence="2" id="KW-1003">Cell membrane</keyword>
<evidence type="ECO:0000256" key="8">
    <source>
        <dbReference type="ARBA" id="ARBA00023224"/>
    </source>
</evidence>
<keyword evidence="3 9" id="KW-0812">Transmembrane</keyword>
<gene>
    <name evidence="11" type="ORF">M9458_004903</name>
</gene>
<keyword evidence="12" id="KW-1185">Reference proteome</keyword>
<dbReference type="Gene3D" id="1.20.1070.10">
    <property type="entry name" value="Rhodopsin 7-helix transmembrane proteins"/>
    <property type="match status" value="1"/>
</dbReference>
<dbReference type="PROSITE" id="PS50262">
    <property type="entry name" value="G_PROTEIN_RECEP_F1_2"/>
    <property type="match status" value="1"/>
</dbReference>
<dbReference type="InterPro" id="IPR000355">
    <property type="entry name" value="Chemokine_rcpt"/>
</dbReference>
<comment type="subcellular location">
    <subcellularLocation>
        <location evidence="1">Cell membrane</location>
        <topology evidence="1">Multi-pass membrane protein</topology>
    </subcellularLocation>
</comment>
<keyword evidence="6 9" id="KW-0472">Membrane</keyword>
<evidence type="ECO:0000256" key="2">
    <source>
        <dbReference type="ARBA" id="ARBA00022475"/>
    </source>
</evidence>
<feature type="transmembrane region" description="Helical" evidence="9">
    <location>
        <begin position="34"/>
        <end position="55"/>
    </location>
</feature>
<evidence type="ECO:0000313" key="12">
    <source>
        <dbReference type="Proteomes" id="UP001529510"/>
    </source>
</evidence>
<feature type="transmembrane region" description="Helical" evidence="9">
    <location>
        <begin position="67"/>
        <end position="89"/>
    </location>
</feature>
<evidence type="ECO:0000256" key="5">
    <source>
        <dbReference type="ARBA" id="ARBA00023040"/>
    </source>
</evidence>
<dbReference type="PANTHER" id="PTHR10489:SF730">
    <property type="entry name" value="CHEMOKINE XC RECEPTOR 1"/>
    <property type="match status" value="1"/>
</dbReference>
<dbReference type="PRINTS" id="PR00657">
    <property type="entry name" value="CCCHEMOKINER"/>
</dbReference>
<dbReference type="GO" id="GO:0005886">
    <property type="term" value="C:plasma membrane"/>
    <property type="evidence" value="ECO:0007669"/>
    <property type="project" value="UniProtKB-SubCell"/>
</dbReference>
<dbReference type="SUPFAM" id="SSF81321">
    <property type="entry name" value="Family A G protein-coupled receptor-like"/>
    <property type="match status" value="1"/>
</dbReference>
<dbReference type="InterPro" id="IPR000276">
    <property type="entry name" value="GPCR_Rhodpsn"/>
</dbReference>